<evidence type="ECO:0000313" key="3">
    <source>
        <dbReference type="EMBL" id="CCA25712.1"/>
    </source>
</evidence>
<feature type="chain" id="PRO_5003263631" evidence="2">
    <location>
        <begin position="20"/>
        <end position="298"/>
    </location>
</feature>
<feature type="compositionally biased region" description="Basic and acidic residues" evidence="1">
    <location>
        <begin position="61"/>
        <end position="74"/>
    </location>
</feature>
<feature type="compositionally biased region" description="Polar residues" evidence="1">
    <location>
        <begin position="75"/>
        <end position="87"/>
    </location>
</feature>
<dbReference type="PROSITE" id="PS51257">
    <property type="entry name" value="PROKAR_LIPOPROTEIN"/>
    <property type="match status" value="1"/>
</dbReference>
<dbReference type="EMBL" id="FR824361">
    <property type="protein sequence ID" value="CCA25712.1"/>
    <property type="molecule type" value="Genomic_DNA"/>
</dbReference>
<feature type="region of interest" description="Disordered" evidence="1">
    <location>
        <begin position="31"/>
        <end position="207"/>
    </location>
</feature>
<evidence type="ECO:0000256" key="2">
    <source>
        <dbReference type="SAM" id="SignalP"/>
    </source>
</evidence>
<feature type="compositionally biased region" description="Polar residues" evidence="1">
    <location>
        <begin position="32"/>
        <end position="58"/>
    </location>
</feature>
<reference evidence="3" key="2">
    <citation type="submission" date="2011-02" db="EMBL/GenBank/DDBJ databases">
        <authorList>
            <person name="MacLean D."/>
        </authorList>
    </citation>
    <scope>NUCLEOTIDE SEQUENCE</scope>
</reference>
<name>F0WW92_9STRA</name>
<organism evidence="3">
    <name type="scientific">Albugo laibachii Nc14</name>
    <dbReference type="NCBI Taxonomy" id="890382"/>
    <lineage>
        <taxon>Eukaryota</taxon>
        <taxon>Sar</taxon>
        <taxon>Stramenopiles</taxon>
        <taxon>Oomycota</taxon>
        <taxon>Peronosporomycetes</taxon>
        <taxon>Albuginales</taxon>
        <taxon>Albuginaceae</taxon>
        <taxon>Albugo</taxon>
    </lineage>
</organism>
<feature type="compositionally biased region" description="Polar residues" evidence="1">
    <location>
        <begin position="149"/>
        <end position="165"/>
    </location>
</feature>
<gene>
    <name evidence="3" type="primary">AlNc14C316G10530</name>
    <name evidence="3" type="ORF">ALNC14_118560</name>
</gene>
<keyword evidence="2" id="KW-0732">Signal</keyword>
<evidence type="ECO:0000256" key="1">
    <source>
        <dbReference type="SAM" id="MobiDB-lite"/>
    </source>
</evidence>
<dbReference type="HOGENOM" id="CLU_935132_0_0_1"/>
<sequence length="298" mass="32723">MVQHKRMLAVAFILTTSCGKLTTSHEVAGTIANDTQSGESEDGNASTQNTKTRQSYDAESSEAKSMDPSEDRTTWKSASSNTGSRSLLRNMDKPGSNTRKSGDMRATTKRHERPTPDPTRQLSGYFRKGYSTLKKIPEDDSEVPVTGYDYSTRNAIEEPSSSSRGNGKEIDRKSKNINKGIRDRNAGTSEAGGSNMDPGRAKNTNDDVEGFVDVGGGKRVSLAEYKKKFQHIRHSPGIPVSDPPSQRQPTFLKEIPKVKSTAAASTLKKRKKGVTLGGKYYDVPDEGKRGFMNFFNRD</sequence>
<reference evidence="3" key="1">
    <citation type="journal article" date="2011" name="PLoS Biol.">
        <title>Gene gain and loss during evolution of obligate parasitism in the white rust pathogen of Arabidopsis thaliana.</title>
        <authorList>
            <person name="Kemen E."/>
            <person name="Gardiner A."/>
            <person name="Schultz-Larsen T."/>
            <person name="Kemen A.C."/>
            <person name="Balmuth A.L."/>
            <person name="Robert-Seilaniantz A."/>
            <person name="Bailey K."/>
            <person name="Holub E."/>
            <person name="Studholme D.J."/>
            <person name="Maclean D."/>
            <person name="Jones J.D."/>
        </authorList>
    </citation>
    <scope>NUCLEOTIDE SEQUENCE</scope>
</reference>
<dbReference type="AlphaFoldDB" id="F0WW92"/>
<accession>F0WW92</accession>
<protein>
    <submittedName>
        <fullName evidence="3">AlNc14C316G10530 protein</fullName>
    </submittedName>
</protein>
<feature type="compositionally biased region" description="Basic and acidic residues" evidence="1">
    <location>
        <begin position="166"/>
        <end position="185"/>
    </location>
</feature>
<proteinExistence type="predicted"/>
<feature type="signal peptide" evidence="2">
    <location>
        <begin position="1"/>
        <end position="19"/>
    </location>
</feature>